<sequence>MLNSDIKNIDDSLRSVTERLREMYEADNFVEDDLTQLGAIICELENNFQQLTNSSRIALNKENSEQLDWNLLIYVDSKNTHDQKADVPCPSEDINCQWKGPLDEINNHIVVCAFIPRRSKI</sequence>
<dbReference type="EMBL" id="CAJNOR010021448">
    <property type="protein sequence ID" value="CAF1691326.1"/>
    <property type="molecule type" value="Genomic_DNA"/>
</dbReference>
<proteinExistence type="predicted"/>
<keyword evidence="2" id="KW-1185">Reference proteome</keyword>
<name>A0A816HY57_ADIRI</name>
<evidence type="ECO:0000313" key="1">
    <source>
        <dbReference type="EMBL" id="CAF1691326.1"/>
    </source>
</evidence>
<accession>A0A816HY57</accession>
<evidence type="ECO:0000313" key="2">
    <source>
        <dbReference type="Proteomes" id="UP000663828"/>
    </source>
</evidence>
<reference evidence="1" key="1">
    <citation type="submission" date="2021-02" db="EMBL/GenBank/DDBJ databases">
        <authorList>
            <person name="Nowell W R."/>
        </authorList>
    </citation>
    <scope>NUCLEOTIDE SEQUENCE</scope>
</reference>
<comment type="caution">
    <text evidence="1">The sequence shown here is derived from an EMBL/GenBank/DDBJ whole genome shotgun (WGS) entry which is preliminary data.</text>
</comment>
<gene>
    <name evidence="1" type="ORF">XAT740_LOCUS64138</name>
</gene>
<organism evidence="1 2">
    <name type="scientific">Adineta ricciae</name>
    <name type="common">Rotifer</name>
    <dbReference type="NCBI Taxonomy" id="249248"/>
    <lineage>
        <taxon>Eukaryota</taxon>
        <taxon>Metazoa</taxon>
        <taxon>Spiralia</taxon>
        <taxon>Gnathifera</taxon>
        <taxon>Rotifera</taxon>
        <taxon>Eurotatoria</taxon>
        <taxon>Bdelloidea</taxon>
        <taxon>Adinetida</taxon>
        <taxon>Adinetidae</taxon>
        <taxon>Adineta</taxon>
    </lineage>
</organism>
<dbReference type="Proteomes" id="UP000663828">
    <property type="component" value="Unassembled WGS sequence"/>
</dbReference>
<feature type="non-terminal residue" evidence="1">
    <location>
        <position position="1"/>
    </location>
</feature>
<dbReference type="AlphaFoldDB" id="A0A816HY57"/>
<protein>
    <submittedName>
        <fullName evidence="1">Uncharacterized protein</fullName>
    </submittedName>
</protein>